<reference evidence="3 4" key="1">
    <citation type="submission" date="2023-04" db="EMBL/GenBank/DDBJ databases">
        <title>Luteimonas sp. M1R5S18.</title>
        <authorList>
            <person name="Sun J.-Q."/>
        </authorList>
    </citation>
    <scope>NUCLEOTIDE SEQUENCE [LARGE SCALE GENOMIC DNA]</scope>
    <source>
        <strain evidence="3 4">M1R5S18</strain>
    </source>
</reference>
<keyword evidence="1" id="KW-0175">Coiled coil</keyword>
<name>A0ABT6JID6_9GAMM</name>
<dbReference type="RefSeq" id="WP_280601092.1">
    <property type="nucleotide sequence ID" value="NZ_JARXRN010000021.1"/>
</dbReference>
<evidence type="ECO:0000256" key="1">
    <source>
        <dbReference type="SAM" id="Coils"/>
    </source>
</evidence>
<protein>
    <recommendedName>
        <fullName evidence="5">Type IV secretion system protein VirB5</fullName>
    </recommendedName>
</protein>
<organism evidence="3 4">
    <name type="scientific">Luteimonas rhizosphaericola</name>
    <dbReference type="NCBI Taxonomy" id="3042024"/>
    <lineage>
        <taxon>Bacteria</taxon>
        <taxon>Pseudomonadati</taxon>
        <taxon>Pseudomonadota</taxon>
        <taxon>Gammaproteobacteria</taxon>
        <taxon>Lysobacterales</taxon>
        <taxon>Lysobacteraceae</taxon>
        <taxon>Luteimonas</taxon>
    </lineage>
</organism>
<sequence>MNSRDLIRFTLKSMVLLCLVLGSTAHAQTPVTDAVHIKINEFAWVEQYKQMYSDEIKQAQQLSNQLQQLRNQIQDIQEQQVNGLKFLSERGPRDTDLRRRADNAFLEERCGPLAAEGLRAMLGGVRAPRRVSKARERQYDACASMVQLDNHRHNFLVDVIRKVQAQDAEIAKLQAESASTSGNERGRLERNSNAIQQLQAAQAAEMENAQRQLQYYAHQIEAFSNEMAWSGQAAFTNKRSLLGHVVEYATLKGALQVARSRDR</sequence>
<feature type="chain" id="PRO_5047452503" description="Type IV secretion system protein VirB5" evidence="2">
    <location>
        <begin position="28"/>
        <end position="263"/>
    </location>
</feature>
<accession>A0ABT6JID6</accession>
<comment type="caution">
    <text evidence="3">The sequence shown here is derived from an EMBL/GenBank/DDBJ whole genome shotgun (WGS) entry which is preliminary data.</text>
</comment>
<feature type="signal peptide" evidence="2">
    <location>
        <begin position="1"/>
        <end position="27"/>
    </location>
</feature>
<gene>
    <name evidence="3" type="ORF">QFW80_07875</name>
</gene>
<evidence type="ECO:0000313" key="3">
    <source>
        <dbReference type="EMBL" id="MDH5830432.1"/>
    </source>
</evidence>
<evidence type="ECO:0000256" key="2">
    <source>
        <dbReference type="SAM" id="SignalP"/>
    </source>
</evidence>
<keyword evidence="2" id="KW-0732">Signal</keyword>
<feature type="coiled-coil region" evidence="1">
    <location>
        <begin position="45"/>
        <end position="79"/>
    </location>
</feature>
<keyword evidence="4" id="KW-1185">Reference proteome</keyword>
<evidence type="ECO:0000313" key="4">
    <source>
        <dbReference type="Proteomes" id="UP001156831"/>
    </source>
</evidence>
<evidence type="ECO:0008006" key="5">
    <source>
        <dbReference type="Google" id="ProtNLM"/>
    </source>
</evidence>
<dbReference type="Proteomes" id="UP001156831">
    <property type="component" value="Unassembled WGS sequence"/>
</dbReference>
<dbReference type="EMBL" id="JARXRN010000021">
    <property type="protein sequence ID" value="MDH5830432.1"/>
    <property type="molecule type" value="Genomic_DNA"/>
</dbReference>
<proteinExistence type="predicted"/>